<proteinExistence type="predicted"/>
<sequence length="71" mass="7491">MQISKAFCPETLAKVKRSALIALGGFVVSALPMLLPDILNALAGRPMLAAFIGAGATFLVNTVREYLKGKD</sequence>
<dbReference type="AlphaFoldDB" id="A0A6M3XVT0"/>
<keyword evidence="1" id="KW-0812">Transmembrane</keyword>
<organism evidence="2">
    <name type="scientific">viral metagenome</name>
    <dbReference type="NCBI Taxonomy" id="1070528"/>
    <lineage>
        <taxon>unclassified sequences</taxon>
        <taxon>metagenomes</taxon>
        <taxon>organismal metagenomes</taxon>
    </lineage>
</organism>
<accession>A0A6M3XVT0</accession>
<reference evidence="2" key="1">
    <citation type="submission" date="2020-03" db="EMBL/GenBank/DDBJ databases">
        <title>The deep terrestrial virosphere.</title>
        <authorList>
            <person name="Holmfeldt K."/>
            <person name="Nilsson E."/>
            <person name="Simone D."/>
            <person name="Lopez-Fernandez M."/>
            <person name="Wu X."/>
            <person name="de Brujin I."/>
            <person name="Lundin D."/>
            <person name="Andersson A."/>
            <person name="Bertilsson S."/>
            <person name="Dopson M."/>
        </authorList>
    </citation>
    <scope>NUCLEOTIDE SEQUENCE</scope>
    <source>
        <strain evidence="2">TM448B02917</strain>
    </source>
</reference>
<name>A0A6M3XVT0_9ZZZZ</name>
<protein>
    <recommendedName>
        <fullName evidence="3">Holin</fullName>
    </recommendedName>
</protein>
<keyword evidence="1" id="KW-0472">Membrane</keyword>
<evidence type="ECO:0008006" key="3">
    <source>
        <dbReference type="Google" id="ProtNLM"/>
    </source>
</evidence>
<gene>
    <name evidence="2" type="ORF">TM448B02917_0012</name>
</gene>
<feature type="transmembrane region" description="Helical" evidence="1">
    <location>
        <begin position="20"/>
        <end position="42"/>
    </location>
</feature>
<evidence type="ECO:0000313" key="2">
    <source>
        <dbReference type="EMBL" id="QJI02069.1"/>
    </source>
</evidence>
<feature type="transmembrane region" description="Helical" evidence="1">
    <location>
        <begin position="48"/>
        <end position="67"/>
    </location>
</feature>
<dbReference type="EMBL" id="MT144972">
    <property type="protein sequence ID" value="QJI02069.1"/>
    <property type="molecule type" value="Genomic_DNA"/>
</dbReference>
<keyword evidence="1" id="KW-1133">Transmembrane helix</keyword>
<evidence type="ECO:0000256" key="1">
    <source>
        <dbReference type="SAM" id="Phobius"/>
    </source>
</evidence>